<evidence type="ECO:0000256" key="9">
    <source>
        <dbReference type="SAM" id="MobiDB-lite"/>
    </source>
</evidence>
<dbReference type="FunFam" id="1.25.40.10:FF:000008">
    <property type="entry name" value="Peptidylprolyl isomerase"/>
    <property type="match status" value="1"/>
</dbReference>
<dbReference type="FunFam" id="3.10.50.40:FF:000013">
    <property type="entry name" value="Peptidylprolyl isomerase"/>
    <property type="match status" value="1"/>
</dbReference>
<dbReference type="SMART" id="SM00028">
    <property type="entry name" value="TPR"/>
    <property type="match status" value="3"/>
</dbReference>
<evidence type="ECO:0000256" key="3">
    <source>
        <dbReference type="ARBA" id="ARBA00022737"/>
    </source>
</evidence>
<dbReference type="PROSITE" id="PS50059">
    <property type="entry name" value="FKBP_PPIASE"/>
    <property type="match status" value="2"/>
</dbReference>
<dbReference type="PANTHER" id="PTHR46512">
    <property type="entry name" value="PEPTIDYLPROLYL ISOMERASE"/>
    <property type="match status" value="1"/>
</dbReference>
<evidence type="ECO:0000256" key="6">
    <source>
        <dbReference type="ARBA" id="ARBA00023235"/>
    </source>
</evidence>
<keyword evidence="6 7" id="KW-0413">Isomerase</keyword>
<feature type="compositionally biased region" description="Basic and acidic residues" evidence="9">
    <location>
        <begin position="427"/>
        <end position="441"/>
    </location>
</feature>
<keyword evidence="3" id="KW-0677">Repeat</keyword>
<evidence type="ECO:0000256" key="8">
    <source>
        <dbReference type="PROSITE-ProRule" id="PRU00339"/>
    </source>
</evidence>
<evidence type="ECO:0000256" key="2">
    <source>
        <dbReference type="ARBA" id="ARBA00013194"/>
    </source>
</evidence>
<keyword evidence="4 8" id="KW-0802">TPR repeat</keyword>
<dbReference type="InterPro" id="IPR050754">
    <property type="entry name" value="FKBP4/5/8-like"/>
</dbReference>
<dbReference type="OrthoDB" id="433738at2759"/>
<evidence type="ECO:0000313" key="11">
    <source>
        <dbReference type="EMBL" id="CAG9858142.1"/>
    </source>
</evidence>
<dbReference type="SUPFAM" id="SSF54534">
    <property type="entry name" value="FKBP-like"/>
    <property type="match status" value="2"/>
</dbReference>
<dbReference type="InterPro" id="IPR019734">
    <property type="entry name" value="TPR_rpt"/>
</dbReference>
<dbReference type="EC" id="5.2.1.8" evidence="2 7"/>
<evidence type="ECO:0000256" key="5">
    <source>
        <dbReference type="ARBA" id="ARBA00023110"/>
    </source>
</evidence>
<dbReference type="Gene3D" id="3.10.50.40">
    <property type="match status" value="2"/>
</dbReference>
<dbReference type="PANTHER" id="PTHR46512:SF9">
    <property type="entry name" value="PEPTIDYLPROLYL ISOMERASE"/>
    <property type="match status" value="1"/>
</dbReference>
<protein>
    <recommendedName>
        <fullName evidence="2 7">peptidylprolyl isomerase</fullName>
        <ecNumber evidence="2 7">5.2.1.8</ecNumber>
    </recommendedName>
</protein>
<sequence>METGAPMDITPNKDGGVTKEIVREGVGEEIPHPGCNVSVHYVGTLTDGTQFDSSRDRNEPFKFDLGKGSVIKAWDIGVGTMKKGERAILTCAPEYAYGESGSPPAIPANATLKFDVEVLDWKAEDLSPNQDGGIERVIIKAGEAYSSPNEGGQVEVHIVGKYEDKIFDERDVSFAVGEGCEANVIEGIEIAIQKFKKKETSKLIIRPKYAFGTIGSPEFNIPPNAVVEYTVTLNNFEKLKESWSLDSADKIEQSKLFKDRGTSYFKSGKYQLALKLYKRIQSYIESDTDTDTEDERKSLLLASHLNIALCHLKLNEHFEAKSSASSALKIDPNNEKALFRRGLAFIQLGEPALASQDFNRCLEIDPNNNAVKAQLAECSKTLKEQLQKEKKIYANMFDKFAKMDTQREEFEKKKLPNVLSSVGEWGQEDRDREPSEFEKENPDILLLNKTGEFKDM</sequence>
<evidence type="ECO:0000259" key="10">
    <source>
        <dbReference type="PROSITE" id="PS50059"/>
    </source>
</evidence>
<dbReference type="Pfam" id="PF00515">
    <property type="entry name" value="TPR_1"/>
    <property type="match status" value="1"/>
</dbReference>
<evidence type="ECO:0000313" key="12">
    <source>
        <dbReference type="Proteomes" id="UP001153712"/>
    </source>
</evidence>
<keyword evidence="12" id="KW-1185">Reference proteome</keyword>
<dbReference type="Proteomes" id="UP001153712">
    <property type="component" value="Chromosome 15"/>
</dbReference>
<feature type="domain" description="PPIase FKBP-type" evidence="10">
    <location>
        <begin position="34"/>
        <end position="122"/>
    </location>
</feature>
<dbReference type="InterPro" id="IPR046357">
    <property type="entry name" value="PPIase_dom_sf"/>
</dbReference>
<accession>A0A9N9XMX8</accession>
<evidence type="ECO:0000256" key="4">
    <source>
        <dbReference type="ARBA" id="ARBA00022803"/>
    </source>
</evidence>
<feature type="repeat" description="TPR" evidence="8">
    <location>
        <begin position="254"/>
        <end position="287"/>
    </location>
</feature>
<dbReference type="GO" id="GO:0003755">
    <property type="term" value="F:peptidyl-prolyl cis-trans isomerase activity"/>
    <property type="evidence" value="ECO:0007669"/>
    <property type="project" value="UniProtKB-KW"/>
</dbReference>
<dbReference type="PROSITE" id="PS50005">
    <property type="entry name" value="TPR"/>
    <property type="match status" value="2"/>
</dbReference>
<dbReference type="FunFam" id="3.10.50.40:FF:000025">
    <property type="entry name" value="Peptidylprolyl isomerase"/>
    <property type="match status" value="1"/>
</dbReference>
<feature type="domain" description="PPIase FKBP-type" evidence="10">
    <location>
        <begin position="151"/>
        <end position="237"/>
    </location>
</feature>
<dbReference type="AlphaFoldDB" id="A0A9N9XMX8"/>
<evidence type="ECO:0000256" key="7">
    <source>
        <dbReference type="PROSITE-ProRule" id="PRU00277"/>
    </source>
</evidence>
<proteinExistence type="predicted"/>
<name>A0A9N9XMX8_PHYSR</name>
<dbReference type="EMBL" id="OU900108">
    <property type="protein sequence ID" value="CAG9858142.1"/>
    <property type="molecule type" value="Genomic_DNA"/>
</dbReference>
<keyword evidence="5 7" id="KW-0697">Rotamase</keyword>
<gene>
    <name evidence="11" type="ORF">PHYEVI_LOCUS4533</name>
</gene>
<dbReference type="InterPro" id="IPR011990">
    <property type="entry name" value="TPR-like_helical_dom_sf"/>
</dbReference>
<comment type="catalytic activity">
    <reaction evidence="1 7">
        <text>[protein]-peptidylproline (omega=180) = [protein]-peptidylproline (omega=0)</text>
        <dbReference type="Rhea" id="RHEA:16237"/>
        <dbReference type="Rhea" id="RHEA-COMP:10747"/>
        <dbReference type="Rhea" id="RHEA-COMP:10748"/>
        <dbReference type="ChEBI" id="CHEBI:83833"/>
        <dbReference type="ChEBI" id="CHEBI:83834"/>
        <dbReference type="EC" id="5.2.1.8"/>
    </reaction>
</comment>
<feature type="repeat" description="TPR" evidence="8">
    <location>
        <begin position="335"/>
        <end position="368"/>
    </location>
</feature>
<reference evidence="11" key="1">
    <citation type="submission" date="2022-01" db="EMBL/GenBank/DDBJ databases">
        <authorList>
            <person name="King R."/>
        </authorList>
    </citation>
    <scope>NUCLEOTIDE SEQUENCE</scope>
</reference>
<dbReference type="SUPFAM" id="SSF48452">
    <property type="entry name" value="TPR-like"/>
    <property type="match status" value="1"/>
</dbReference>
<evidence type="ECO:0000256" key="1">
    <source>
        <dbReference type="ARBA" id="ARBA00000971"/>
    </source>
</evidence>
<dbReference type="Pfam" id="PF13181">
    <property type="entry name" value="TPR_8"/>
    <property type="match status" value="1"/>
</dbReference>
<dbReference type="Pfam" id="PF00254">
    <property type="entry name" value="FKBP_C"/>
    <property type="match status" value="2"/>
</dbReference>
<dbReference type="InterPro" id="IPR001179">
    <property type="entry name" value="PPIase_FKBP_dom"/>
</dbReference>
<dbReference type="Gene3D" id="1.25.40.10">
    <property type="entry name" value="Tetratricopeptide repeat domain"/>
    <property type="match status" value="1"/>
</dbReference>
<feature type="region of interest" description="Disordered" evidence="9">
    <location>
        <begin position="422"/>
        <end position="441"/>
    </location>
</feature>
<organism evidence="11 12">
    <name type="scientific">Phyllotreta striolata</name>
    <name type="common">Striped flea beetle</name>
    <name type="synonym">Crioceris striolata</name>
    <dbReference type="NCBI Taxonomy" id="444603"/>
    <lineage>
        <taxon>Eukaryota</taxon>
        <taxon>Metazoa</taxon>
        <taxon>Ecdysozoa</taxon>
        <taxon>Arthropoda</taxon>
        <taxon>Hexapoda</taxon>
        <taxon>Insecta</taxon>
        <taxon>Pterygota</taxon>
        <taxon>Neoptera</taxon>
        <taxon>Endopterygota</taxon>
        <taxon>Coleoptera</taxon>
        <taxon>Polyphaga</taxon>
        <taxon>Cucujiformia</taxon>
        <taxon>Chrysomeloidea</taxon>
        <taxon>Chrysomelidae</taxon>
        <taxon>Galerucinae</taxon>
        <taxon>Alticini</taxon>
        <taxon>Phyllotreta</taxon>
    </lineage>
</organism>